<sequence>SFTWFSISKAAKALYDGFGWTVGNGRSIKIWHDNWGFEGLSGKSICVDKRLVKEENMCELFNDRKDGWDTKRILDIYGENMKDHICNIPIIHNGPDDQYIWFHNPHGVFSFKSAYSWLILKQIGFGPHRIFWRIIWDLKTLPKICIFCWRLGHNILPTYDKISSIRNGFDDICKRCGKGRETLIHAMKDCPKARAVLEFGGINNKFLGGGYSRCIDWIEDITLELDNKVISDFITVLWNIWNSRNNCIFRRVEDDARVTWERAAALSRDFQIFNLVEDPLLPRKTVTKTWQKPHQGVLKINFDASVQGEKVFYGLVVKDADGFVHGGRMGFVDKVLPIEWAELLAMEESLKIVRLNNWKNLELESDCASLVNRFNKRNNDLTLLGYRLREIHRQSLYFSFFNFRWAPWCCNKVANFICNWVKVNNCNMDFNMDYPSEIHDIVLNDTIN</sequence>
<feature type="non-terminal residue" evidence="3">
    <location>
        <position position="1"/>
    </location>
</feature>
<evidence type="ECO:0008006" key="5">
    <source>
        <dbReference type="Google" id="ProtNLM"/>
    </source>
</evidence>
<dbReference type="Gene3D" id="3.30.420.10">
    <property type="entry name" value="Ribonuclease H-like superfamily/Ribonuclease H"/>
    <property type="match status" value="1"/>
</dbReference>
<comment type="caution">
    <text evidence="3">The sequence shown here is derived from an EMBL/GenBank/DDBJ whole genome shotgun (WGS) entry which is preliminary data.</text>
</comment>
<accession>A0A7J9F317</accession>
<dbReference type="InterPro" id="IPR052929">
    <property type="entry name" value="RNase_H-like_EbsB-rel"/>
</dbReference>
<feature type="domain" description="RNase H type-1" evidence="1">
    <location>
        <begin position="301"/>
        <end position="420"/>
    </location>
</feature>
<dbReference type="PANTHER" id="PTHR47074:SF48">
    <property type="entry name" value="POLYNUCLEOTIDYL TRANSFERASE, RIBONUCLEASE H-LIKE SUPERFAMILY PROTEIN"/>
    <property type="match status" value="1"/>
</dbReference>
<dbReference type="Pfam" id="PF13456">
    <property type="entry name" value="RVT_3"/>
    <property type="match status" value="1"/>
</dbReference>
<dbReference type="InterPro" id="IPR002156">
    <property type="entry name" value="RNaseH_domain"/>
</dbReference>
<dbReference type="PANTHER" id="PTHR47074">
    <property type="entry name" value="BNAC02G40300D PROTEIN"/>
    <property type="match status" value="1"/>
</dbReference>
<dbReference type="GO" id="GO:0004523">
    <property type="term" value="F:RNA-DNA hybrid ribonuclease activity"/>
    <property type="evidence" value="ECO:0007669"/>
    <property type="project" value="InterPro"/>
</dbReference>
<dbReference type="InterPro" id="IPR044730">
    <property type="entry name" value="RNase_H-like_dom_plant"/>
</dbReference>
<protein>
    <recommendedName>
        <fullName evidence="5">Reverse transcriptase zinc-binding domain-containing protein</fullName>
    </recommendedName>
</protein>
<gene>
    <name evidence="3" type="ORF">Gotri_003912</name>
</gene>
<organism evidence="3 4">
    <name type="scientific">Gossypium trilobum</name>
    <dbReference type="NCBI Taxonomy" id="34281"/>
    <lineage>
        <taxon>Eukaryota</taxon>
        <taxon>Viridiplantae</taxon>
        <taxon>Streptophyta</taxon>
        <taxon>Embryophyta</taxon>
        <taxon>Tracheophyta</taxon>
        <taxon>Spermatophyta</taxon>
        <taxon>Magnoliopsida</taxon>
        <taxon>eudicotyledons</taxon>
        <taxon>Gunneridae</taxon>
        <taxon>Pentapetalae</taxon>
        <taxon>rosids</taxon>
        <taxon>malvids</taxon>
        <taxon>Malvales</taxon>
        <taxon>Malvaceae</taxon>
        <taxon>Malvoideae</taxon>
        <taxon>Gossypium</taxon>
    </lineage>
</organism>
<reference evidence="3 4" key="1">
    <citation type="journal article" date="2019" name="Genome Biol. Evol.">
        <title>Insights into the evolution of the New World diploid cottons (Gossypium, subgenus Houzingenia) based on genome sequencing.</title>
        <authorList>
            <person name="Grover C.E."/>
            <person name="Arick M.A. 2nd"/>
            <person name="Thrash A."/>
            <person name="Conover J.L."/>
            <person name="Sanders W.S."/>
            <person name="Peterson D.G."/>
            <person name="Frelichowski J.E."/>
            <person name="Scheffler J.A."/>
            <person name="Scheffler B.E."/>
            <person name="Wendel J.F."/>
        </authorList>
    </citation>
    <scope>NUCLEOTIDE SEQUENCE [LARGE SCALE GENOMIC DNA]</scope>
    <source>
        <strain evidence="3">8</strain>
        <tissue evidence="3">Leaf</tissue>
    </source>
</reference>
<dbReference type="InterPro" id="IPR036397">
    <property type="entry name" value="RNaseH_sf"/>
</dbReference>
<dbReference type="Pfam" id="PF13966">
    <property type="entry name" value="zf-RVT"/>
    <property type="match status" value="1"/>
</dbReference>
<dbReference type="GO" id="GO:0003676">
    <property type="term" value="F:nucleic acid binding"/>
    <property type="evidence" value="ECO:0007669"/>
    <property type="project" value="InterPro"/>
</dbReference>
<dbReference type="SUPFAM" id="SSF53098">
    <property type="entry name" value="Ribonuclease H-like"/>
    <property type="match status" value="1"/>
</dbReference>
<dbReference type="Proteomes" id="UP000593568">
    <property type="component" value="Unassembled WGS sequence"/>
</dbReference>
<keyword evidence="4" id="KW-1185">Reference proteome</keyword>
<proteinExistence type="predicted"/>
<dbReference type="CDD" id="cd06222">
    <property type="entry name" value="RNase_H_like"/>
    <property type="match status" value="1"/>
</dbReference>
<evidence type="ECO:0000259" key="1">
    <source>
        <dbReference type="Pfam" id="PF13456"/>
    </source>
</evidence>
<evidence type="ECO:0000259" key="2">
    <source>
        <dbReference type="Pfam" id="PF13966"/>
    </source>
</evidence>
<dbReference type="InterPro" id="IPR012337">
    <property type="entry name" value="RNaseH-like_sf"/>
</dbReference>
<feature type="domain" description="Reverse transcriptase zinc-binding" evidence="2">
    <location>
        <begin position="109"/>
        <end position="195"/>
    </location>
</feature>
<evidence type="ECO:0000313" key="4">
    <source>
        <dbReference type="Proteomes" id="UP000593568"/>
    </source>
</evidence>
<dbReference type="EMBL" id="JABEZW010000011">
    <property type="protein sequence ID" value="MBA0779697.1"/>
    <property type="molecule type" value="Genomic_DNA"/>
</dbReference>
<evidence type="ECO:0000313" key="3">
    <source>
        <dbReference type="EMBL" id="MBA0779697.1"/>
    </source>
</evidence>
<name>A0A7J9F317_9ROSI</name>
<dbReference type="AlphaFoldDB" id="A0A7J9F317"/>
<dbReference type="InterPro" id="IPR026960">
    <property type="entry name" value="RVT-Znf"/>
</dbReference>